<gene>
    <name evidence="2" type="ORF">ORPV_644</name>
</gene>
<keyword evidence="3" id="KW-1185">Reference proteome</keyword>
<feature type="transmembrane region" description="Helical" evidence="1">
    <location>
        <begin position="36"/>
        <end position="55"/>
    </location>
</feature>
<dbReference type="Proteomes" id="UP000236316">
    <property type="component" value="Segment"/>
</dbReference>
<keyword evidence="1" id="KW-1133">Transmembrane helix</keyword>
<name>A0A2I2L4T2_9VIRU</name>
<dbReference type="EMBL" id="LT906555">
    <property type="protein sequence ID" value="SNW62548.1"/>
    <property type="molecule type" value="Genomic_DNA"/>
</dbReference>
<evidence type="ECO:0000313" key="2">
    <source>
        <dbReference type="EMBL" id="SNW62548.1"/>
    </source>
</evidence>
<proteinExistence type="predicted"/>
<keyword evidence="1" id="KW-0472">Membrane</keyword>
<evidence type="ECO:0000256" key="1">
    <source>
        <dbReference type="SAM" id="Phobius"/>
    </source>
</evidence>
<keyword evidence="1 2" id="KW-0812">Transmembrane</keyword>
<protein>
    <submittedName>
        <fullName evidence="2">Transmembrane domain-containing protein</fullName>
    </submittedName>
</protein>
<evidence type="ECO:0000313" key="3">
    <source>
        <dbReference type="Proteomes" id="UP000236316"/>
    </source>
</evidence>
<reference evidence="2" key="1">
    <citation type="submission" date="2017-08" db="EMBL/GenBank/DDBJ databases">
        <authorList>
            <consortium name="Urmite Genomes"/>
        </authorList>
    </citation>
    <scope>NUCLEOTIDE SEQUENCE [LARGE SCALE GENOMIC DNA]</scope>
    <source>
        <strain evidence="2">IHUMI-LCC2</strain>
    </source>
</reference>
<organism evidence="2">
    <name type="scientific">Orpheovirus IHUMI-LCC2</name>
    <dbReference type="NCBI Taxonomy" id="2023057"/>
    <lineage>
        <taxon>Viruses</taxon>
        <taxon>Varidnaviria</taxon>
        <taxon>Bamfordvirae</taxon>
        <taxon>Nucleocytoviricota</taxon>
        <taxon>Megaviricetes</taxon>
        <taxon>Pimascovirales</taxon>
        <taxon>Ocovirineae</taxon>
        <taxon>Orpheoviridae</taxon>
        <taxon>Alphaorpheovirus</taxon>
        <taxon>Alphaorpheovirus massiliense</taxon>
    </lineage>
</organism>
<accession>A0A2I2L4T2</accession>
<dbReference type="RefSeq" id="YP_009448850.1">
    <property type="nucleotide sequence ID" value="NC_036594.1"/>
</dbReference>
<dbReference type="KEGG" id="vg:35382455"/>
<sequence length="373" mass="44149">MNTDAYKNKIIEEYINPFMNNDNYNIVNESNDKTNFLKLLNISCIIMLAGLLYPIDSLLDIIYLDGYGYDIPNGLFSRMFWTKRSKEDIVGVLEKYLLITDIEYTETFDDFIYFCVKFNRQDIMNDKILKIINDYNITTDLIKGDDINLVNIMKNIINIKGYENLYIQLYSGYIINGGIMIDEIKEIFSNIENVDLMKTWFKHTNSSNQLFALIKDYLPDTLYDYSNIVNLIKDNYMNLTSIEYMRIVTYVLGDSYDNDTFDNALPNNMDILNYIGFILNSNNNDAIRTILIKYYDDHIIFQSVDMNALRNVINITEKIYDERGEDNKERLNFYEQIIGKMTSFYNELYYMIFYNDGFKLSEEIEHLINPIYK</sequence>
<dbReference type="GeneID" id="35382455"/>